<keyword evidence="4 6" id="KW-0067">ATP-binding</keyword>
<feature type="compositionally biased region" description="Low complexity" evidence="7">
    <location>
        <begin position="83"/>
        <end position="93"/>
    </location>
</feature>
<feature type="compositionally biased region" description="Low complexity" evidence="7">
    <location>
        <begin position="44"/>
        <end position="58"/>
    </location>
</feature>
<dbReference type="AlphaFoldDB" id="A0A5D3AQU6"/>
<protein>
    <recommendedName>
        <fullName evidence="8">Protein kinase domain-containing protein</fullName>
    </recommendedName>
</protein>
<evidence type="ECO:0000313" key="9">
    <source>
        <dbReference type="EMBL" id="TYJ53144.1"/>
    </source>
</evidence>
<feature type="binding site" evidence="6">
    <location>
        <position position="854"/>
    </location>
    <ligand>
        <name>ATP</name>
        <dbReference type="ChEBI" id="CHEBI:30616"/>
    </ligand>
</feature>
<feature type="compositionally biased region" description="Acidic residues" evidence="7">
    <location>
        <begin position="258"/>
        <end position="279"/>
    </location>
</feature>
<dbReference type="SUPFAM" id="SSF56112">
    <property type="entry name" value="Protein kinase-like (PK-like)"/>
    <property type="match status" value="1"/>
</dbReference>
<feature type="compositionally biased region" description="Polar residues" evidence="7">
    <location>
        <begin position="280"/>
        <end position="294"/>
    </location>
</feature>
<dbReference type="InterPro" id="IPR050339">
    <property type="entry name" value="CC_SR_Kinase"/>
</dbReference>
<dbReference type="Proteomes" id="UP000322245">
    <property type="component" value="Unassembled WGS sequence"/>
</dbReference>
<dbReference type="Gene3D" id="1.10.510.10">
    <property type="entry name" value="Transferase(Phosphotransferase) domain 1"/>
    <property type="match status" value="1"/>
</dbReference>
<feature type="region of interest" description="Disordered" evidence="7">
    <location>
        <begin position="216"/>
        <end position="312"/>
    </location>
</feature>
<evidence type="ECO:0000256" key="2">
    <source>
        <dbReference type="ARBA" id="ARBA00022741"/>
    </source>
</evidence>
<feature type="compositionally biased region" description="Basic and acidic residues" evidence="7">
    <location>
        <begin position="69"/>
        <end position="79"/>
    </location>
</feature>
<dbReference type="PANTHER" id="PTHR11042:SF189">
    <property type="entry name" value="PROTEIN KINASE DOMAIN-CONTAINING PROTEIN"/>
    <property type="match status" value="1"/>
</dbReference>
<feature type="region of interest" description="Disordered" evidence="7">
    <location>
        <begin position="324"/>
        <end position="414"/>
    </location>
</feature>
<feature type="compositionally biased region" description="Polar residues" evidence="7">
    <location>
        <begin position="687"/>
        <end position="699"/>
    </location>
</feature>
<comment type="caution">
    <text evidence="9">The sequence shown here is derived from an EMBL/GenBank/DDBJ whole genome shotgun (WGS) entry which is preliminary data.</text>
</comment>
<name>A0A5D3AQU6_9TREE</name>
<evidence type="ECO:0000259" key="8">
    <source>
        <dbReference type="PROSITE" id="PS50011"/>
    </source>
</evidence>
<dbReference type="InterPro" id="IPR017441">
    <property type="entry name" value="Protein_kinase_ATP_BS"/>
</dbReference>
<dbReference type="PANTHER" id="PTHR11042">
    <property type="entry name" value="EUKARYOTIC TRANSLATION INITIATION FACTOR 2-ALPHA KINASE EIF2-ALPHA KINASE -RELATED"/>
    <property type="match status" value="1"/>
</dbReference>
<dbReference type="PROSITE" id="PS00108">
    <property type="entry name" value="PROTEIN_KINASE_ST"/>
    <property type="match status" value="1"/>
</dbReference>
<proteinExistence type="inferred from homology"/>
<dbReference type="SMART" id="SM00220">
    <property type="entry name" value="S_TKc"/>
    <property type="match status" value="1"/>
</dbReference>
<evidence type="ECO:0000256" key="7">
    <source>
        <dbReference type="SAM" id="MobiDB-lite"/>
    </source>
</evidence>
<evidence type="ECO:0000256" key="4">
    <source>
        <dbReference type="ARBA" id="ARBA00022840"/>
    </source>
</evidence>
<dbReference type="Pfam" id="PF00069">
    <property type="entry name" value="Pkinase"/>
    <property type="match status" value="1"/>
</dbReference>
<dbReference type="GO" id="GO:0004672">
    <property type="term" value="F:protein kinase activity"/>
    <property type="evidence" value="ECO:0007669"/>
    <property type="project" value="InterPro"/>
</dbReference>
<dbReference type="Gene3D" id="3.30.200.20">
    <property type="entry name" value="Phosphorylase Kinase, domain 1"/>
    <property type="match status" value="1"/>
</dbReference>
<feature type="compositionally biased region" description="Low complexity" evidence="7">
    <location>
        <begin position="331"/>
        <end position="344"/>
    </location>
</feature>
<comment type="similarity">
    <text evidence="5">Belongs to the protein kinase superfamily. Ser/Thr protein kinase family. GCN2 subfamily.</text>
</comment>
<feature type="compositionally biased region" description="Polar residues" evidence="7">
    <location>
        <begin position="115"/>
        <end position="133"/>
    </location>
</feature>
<organism evidence="9 10">
    <name type="scientific">Cryptococcus floricola</name>
    <dbReference type="NCBI Taxonomy" id="2591691"/>
    <lineage>
        <taxon>Eukaryota</taxon>
        <taxon>Fungi</taxon>
        <taxon>Dikarya</taxon>
        <taxon>Basidiomycota</taxon>
        <taxon>Agaricomycotina</taxon>
        <taxon>Tremellomycetes</taxon>
        <taxon>Tremellales</taxon>
        <taxon>Cryptococcaceae</taxon>
        <taxon>Cryptococcus</taxon>
    </lineage>
</organism>
<keyword evidence="2 6" id="KW-0547">Nucleotide-binding</keyword>
<dbReference type="EMBL" id="NIDF01000100">
    <property type="protein sequence ID" value="TYJ53144.1"/>
    <property type="molecule type" value="Genomic_DNA"/>
</dbReference>
<dbReference type="GO" id="GO:0005737">
    <property type="term" value="C:cytoplasm"/>
    <property type="evidence" value="ECO:0007669"/>
    <property type="project" value="TreeGrafter"/>
</dbReference>
<keyword evidence="3" id="KW-0418">Kinase</keyword>
<feature type="compositionally biased region" description="Acidic residues" evidence="7">
    <location>
        <begin position="375"/>
        <end position="386"/>
    </location>
</feature>
<feature type="domain" description="Protein kinase" evidence="8">
    <location>
        <begin position="825"/>
        <end position="1145"/>
    </location>
</feature>
<keyword evidence="1" id="KW-0808">Transferase</keyword>
<gene>
    <name evidence="9" type="ORF">B9479_006214</name>
</gene>
<feature type="compositionally biased region" description="Low complexity" evidence="7">
    <location>
        <begin position="445"/>
        <end position="467"/>
    </location>
</feature>
<dbReference type="PROSITE" id="PS00107">
    <property type="entry name" value="PROTEIN_KINASE_ATP"/>
    <property type="match status" value="1"/>
</dbReference>
<sequence>MPYPVPVPDAFQSAHPFHLDPPPIPLSTAPDLNVPRLRTTPLKQQSSSQTSCRPSTSSLPRSHKRVKQNRAEAKAKRETSVPSLSQQLSSFSLRPTPSPELPTEGSFPPHLTSPFKMTSHPTSASLTTPYTSTFRHHLSPEHVLPKSRSAGPKFISQPQRQNSSPTPTEKEWDEGRLIDRPQSGWVEGRNWTPPMQIRGEHMEGRLLGSLQHSLGRRDTECSASSMEFSGSGTSSNSLLSLGRSSLEHHPRPSIVTNWDEETAEMECEEGTPARDDDENVSPTSKFSMSQTFSPFSEDAGLPSPTDMSSLADSQATIQSFPVESPFSVNTSQSSSHSRSGSRSGFLPRLLRNKRKSSVTLREDSARNGPRAPNVTEDEDMMTDVEEQSPQRSRSRSFWEKAKAGASRSPFDGGLMSGSFGLGIELGPRRASKTITVGEENGLSISLASDSSNDSDFSPSKSVSSRPSTNILARPPSIATLPPLPSFNRRTSAPDAVTRPALPRRTSAMGAMLPRLPRTSSPSIPTVNALRDANRPPLRRGATEPPKKQRPSLLSADAALNTPTSMPFADIRPSPSVFASAGLVKKKSRFSGVEIPKFGSEPAADHKRKKSLSQFGNPMMNPPSPVSPIRPMGRPFVPPLDSGKIISSNAAAALQAAQRTRGLRKKRSSMFKSGSSISSLDMIRGNSRSSLQGVSLSPVTPTKPDSMRYGITTPSPVRAAVVYPFASANAVDMDLFSTPPSNRYARPGALDAPIAERYRSMLAGSPIAEGRVVQLPMVRTSNPMLAANFKSAAPITTPARGQATESLASCAGKFGGDGITRLETDFTLVDNLGSGAFSQVWKVREKKTSKVYAVKAGKPYTGIKNRLRQLEEIAILRQLSLDPHPNVIHYVDSWESHSRLYILTSLVECGDLSSFLSLLSDHGGIREARVWKVLDELSQGIEHIHKHCFLHLDIKPSNILIKSDGGLVIADLGMAVVCGAGPDGRMLGGMSPALPERDQQGGFVWETAETPMDECKAPAMVPSPIMDRDVEGDREYLCPEALCEADMIGKGADVFSLGLLLLEAALNVVLPSNGDAWVQLRNDDFSDLKGIYIPRSVTSSPPHDPPADDPNMPVLSGDILMVIKGMMKSNPERRWGLEDVWSYPVVQKVRGMERGKALVEESEEWLKKILGEAL</sequence>
<dbReference type="GO" id="GO:0005524">
    <property type="term" value="F:ATP binding"/>
    <property type="evidence" value="ECO:0007669"/>
    <property type="project" value="UniProtKB-UniRule"/>
</dbReference>
<evidence type="ECO:0000313" key="10">
    <source>
        <dbReference type="Proteomes" id="UP000322245"/>
    </source>
</evidence>
<dbReference type="InterPro" id="IPR000719">
    <property type="entry name" value="Prot_kinase_dom"/>
</dbReference>
<feature type="region of interest" description="Disordered" evidence="7">
    <location>
        <begin position="445"/>
        <end position="553"/>
    </location>
</feature>
<dbReference type="GO" id="GO:0005634">
    <property type="term" value="C:nucleus"/>
    <property type="evidence" value="ECO:0007669"/>
    <property type="project" value="TreeGrafter"/>
</dbReference>
<reference evidence="9 10" key="1">
    <citation type="submission" date="2017-05" db="EMBL/GenBank/DDBJ databases">
        <title>The Genome Sequence of Tsuchiyaea wingfieldii DSM 27421.</title>
        <authorList>
            <person name="Cuomo C."/>
            <person name="Passer A."/>
            <person name="Billmyre B."/>
            <person name="Heitman J."/>
        </authorList>
    </citation>
    <scope>NUCLEOTIDE SEQUENCE [LARGE SCALE GENOMIC DNA]</scope>
    <source>
        <strain evidence="9 10">DSM 27421</strain>
    </source>
</reference>
<dbReference type="InterPro" id="IPR008271">
    <property type="entry name" value="Ser/Thr_kinase_AS"/>
</dbReference>
<evidence type="ECO:0000256" key="3">
    <source>
        <dbReference type="ARBA" id="ARBA00022777"/>
    </source>
</evidence>
<feature type="compositionally biased region" description="Polar residues" evidence="7">
    <location>
        <begin position="156"/>
        <end position="167"/>
    </location>
</feature>
<evidence type="ECO:0000256" key="5">
    <source>
        <dbReference type="ARBA" id="ARBA00037982"/>
    </source>
</evidence>
<dbReference type="InterPro" id="IPR011009">
    <property type="entry name" value="Kinase-like_dom_sf"/>
</dbReference>
<accession>A0A5D3AQU6</accession>
<evidence type="ECO:0000256" key="6">
    <source>
        <dbReference type="PROSITE-ProRule" id="PRU10141"/>
    </source>
</evidence>
<feature type="region of interest" description="Disordered" evidence="7">
    <location>
        <begin position="1"/>
        <end position="190"/>
    </location>
</feature>
<dbReference type="PROSITE" id="PS50011">
    <property type="entry name" value="PROTEIN_KINASE_DOM"/>
    <property type="match status" value="1"/>
</dbReference>
<feature type="region of interest" description="Disordered" evidence="7">
    <location>
        <begin position="687"/>
        <end position="708"/>
    </location>
</feature>
<feature type="compositionally biased region" description="Basic and acidic residues" evidence="7">
    <location>
        <begin position="168"/>
        <end position="179"/>
    </location>
</feature>
<evidence type="ECO:0000256" key="1">
    <source>
        <dbReference type="ARBA" id="ARBA00022679"/>
    </source>
</evidence>
<keyword evidence="10" id="KW-1185">Reference proteome</keyword>
<feature type="compositionally biased region" description="Low complexity" evidence="7">
    <location>
        <begin position="222"/>
        <end position="244"/>
    </location>
</feature>